<dbReference type="RefSeq" id="WP_023556250.1">
    <property type="nucleotide sequence ID" value="NZ_KI629782.1"/>
</dbReference>
<comment type="caution">
    <text evidence="2">The sequence shown here is derived from an EMBL/GenBank/DDBJ whole genome shotgun (WGS) entry which is preliminary data.</text>
</comment>
<dbReference type="eggNOG" id="COG4916">
    <property type="taxonomic scope" value="Bacteria"/>
</dbReference>
<dbReference type="Pfam" id="PF13676">
    <property type="entry name" value="TIR_2"/>
    <property type="match status" value="1"/>
</dbReference>
<gene>
    <name evidence="2" type="ORF">T458_11560</name>
</gene>
<proteinExistence type="predicted"/>
<dbReference type="Gene3D" id="3.40.50.10140">
    <property type="entry name" value="Toll/interleukin-1 receptor homology (TIR) domain"/>
    <property type="match status" value="1"/>
</dbReference>
<protein>
    <recommendedName>
        <fullName evidence="1">TIR domain-containing protein</fullName>
    </recommendedName>
</protein>
<evidence type="ECO:0000313" key="3">
    <source>
        <dbReference type="Proteomes" id="UP000017973"/>
    </source>
</evidence>
<dbReference type="InterPro" id="IPR000157">
    <property type="entry name" value="TIR_dom"/>
</dbReference>
<sequence length="199" mass="23867">MYDVALSFAGEDREYVQQVADILHEIGIRVFYDVYEEVDLWGKDLYTHLDDIYRVKSRHCIMFISKYYKEKLWTNHERASAQARAFIEKSEYILPVRFDNTEIPGIRQTTGYLDLNKYSPEQFATLVARKVKPDYDVDLLIDYLKKWLVHYEINVVGTEIEFKCEAEEYYGKFPLRLLLDMYRLNQLDHMFLHPSIVPW</sequence>
<dbReference type="Proteomes" id="UP000017973">
    <property type="component" value="Unassembled WGS sequence"/>
</dbReference>
<feature type="domain" description="TIR" evidence="1">
    <location>
        <begin position="1"/>
        <end position="140"/>
    </location>
</feature>
<dbReference type="HOGENOM" id="CLU_1364497_0_0_9"/>
<dbReference type="EMBL" id="AYJU01000016">
    <property type="protein sequence ID" value="EST54528.1"/>
    <property type="molecule type" value="Genomic_DNA"/>
</dbReference>
<name>V6MGH7_9BACL</name>
<evidence type="ECO:0000259" key="1">
    <source>
        <dbReference type="SMART" id="SM00255"/>
    </source>
</evidence>
<accession>V6MGH7</accession>
<organism evidence="2 3">
    <name type="scientific">Brevibacillus panacihumi W25</name>
    <dbReference type="NCBI Taxonomy" id="1408254"/>
    <lineage>
        <taxon>Bacteria</taxon>
        <taxon>Bacillati</taxon>
        <taxon>Bacillota</taxon>
        <taxon>Bacilli</taxon>
        <taxon>Bacillales</taxon>
        <taxon>Paenibacillaceae</taxon>
        <taxon>Brevibacillus</taxon>
    </lineage>
</organism>
<dbReference type="SMART" id="SM00255">
    <property type="entry name" value="TIR"/>
    <property type="match status" value="1"/>
</dbReference>
<evidence type="ECO:0000313" key="2">
    <source>
        <dbReference type="EMBL" id="EST54528.1"/>
    </source>
</evidence>
<dbReference type="InterPro" id="IPR035897">
    <property type="entry name" value="Toll_tir_struct_dom_sf"/>
</dbReference>
<dbReference type="SUPFAM" id="SSF52200">
    <property type="entry name" value="Toll/Interleukin receptor TIR domain"/>
    <property type="match status" value="1"/>
</dbReference>
<reference evidence="2 3" key="1">
    <citation type="journal article" date="2014" name="Genome Announc.">
        <title>Draft Genome Sequence of Brevibacillus panacihumi Strain W25, a Halotolerant Hydrocarbon-Degrading Bacterium.</title>
        <authorList>
            <person name="Wang X."/>
            <person name="Jin D."/>
            <person name="Zhou L."/>
            <person name="Wu L."/>
            <person name="An W."/>
            <person name="Chen Y."/>
            <person name="Zhao L."/>
        </authorList>
    </citation>
    <scope>NUCLEOTIDE SEQUENCE [LARGE SCALE GENOMIC DNA]</scope>
    <source>
        <strain evidence="2 3">W25</strain>
    </source>
</reference>
<dbReference type="AlphaFoldDB" id="V6MGH7"/>
<keyword evidence="3" id="KW-1185">Reference proteome</keyword>
<dbReference type="GO" id="GO:0007165">
    <property type="term" value="P:signal transduction"/>
    <property type="evidence" value="ECO:0007669"/>
    <property type="project" value="InterPro"/>
</dbReference>